<dbReference type="InterPro" id="IPR032675">
    <property type="entry name" value="LRR_dom_sf"/>
</dbReference>
<evidence type="ECO:0000313" key="3">
    <source>
        <dbReference type="Proteomes" id="UP000620124"/>
    </source>
</evidence>
<organism evidence="2 3">
    <name type="scientific">Mycena venus</name>
    <dbReference type="NCBI Taxonomy" id="2733690"/>
    <lineage>
        <taxon>Eukaryota</taxon>
        <taxon>Fungi</taxon>
        <taxon>Dikarya</taxon>
        <taxon>Basidiomycota</taxon>
        <taxon>Agaricomycotina</taxon>
        <taxon>Agaricomycetes</taxon>
        <taxon>Agaricomycetidae</taxon>
        <taxon>Agaricales</taxon>
        <taxon>Marasmiineae</taxon>
        <taxon>Mycenaceae</taxon>
        <taxon>Mycena</taxon>
    </lineage>
</organism>
<dbReference type="SUPFAM" id="SSF52047">
    <property type="entry name" value="RNI-like"/>
    <property type="match status" value="1"/>
</dbReference>
<dbReference type="OrthoDB" id="2906982at2759"/>
<name>A0A8H7CLI1_9AGAR</name>
<dbReference type="Gene3D" id="3.80.10.10">
    <property type="entry name" value="Ribonuclease Inhibitor"/>
    <property type="match status" value="1"/>
</dbReference>
<gene>
    <name evidence="2" type="ORF">MVEN_01957200</name>
</gene>
<sequence length="660" mass="75186">MSASLPDEIISEILSPALKVSDEMFSDTSDVSPFAKVSLSTSAYLVVCRDWLRVATPLLYNVVVLRSRSQAYALEKVLQCHPEFGRFIKKLRVEGGYGMAMHLILKSAPNITDIFLSLAIWSNDGTQGLCKGLPLINPSRVILVDPWNRKALKNQNLADLTRVIHRCFEIWDNMREFHFPYLCASQYRDSLWMTRANTLASALAQSQTVHTIRLAEILNLPEFVLGLAKISNVKALWLRAKPVGNLEADINYDARLKTLVRYPTDPDPEPPQDSSSRTVPDIAPSLNPFFTPMESASEDTRERVWKRVLYFAMYVDEPRSKSFHRGRRESHPSRLPILLVSKYFNRLALPYIFDCPSITWNKAHLMAQQIRSRPELGELIRVIRHSCLLAPETMMTIFSSATKLQKYAGTVRLPLNCLEAIAKAARFSLQELSVRLDDGEIRMSLLADCSELRVLELSAPRVKFTLDSPIRDTLKNLHTLRIMNLYNDFSLLSAFSLIKQVSLESLHTLKLGPMSDPKASDNPVGFLNAHGSRLRHLTITYHRTIRDFMLFDVCKELLEVGIFGAYGLAAQIFSCETPHTSLTKIRSDNNLFSHPAQIDPTMFPALREIQVHNCEWPTTEREIAKSEWVTFAEAWLEHGIKLTDSEGQHWIPRVKRSRRR</sequence>
<dbReference type="Proteomes" id="UP000620124">
    <property type="component" value="Unassembled WGS sequence"/>
</dbReference>
<feature type="region of interest" description="Disordered" evidence="1">
    <location>
        <begin position="261"/>
        <end position="280"/>
    </location>
</feature>
<proteinExistence type="predicted"/>
<reference evidence="2" key="1">
    <citation type="submission" date="2020-05" db="EMBL/GenBank/DDBJ databases">
        <title>Mycena genomes resolve the evolution of fungal bioluminescence.</title>
        <authorList>
            <person name="Tsai I.J."/>
        </authorList>
    </citation>
    <scope>NUCLEOTIDE SEQUENCE</scope>
    <source>
        <strain evidence="2">CCC161011</strain>
    </source>
</reference>
<dbReference type="AlphaFoldDB" id="A0A8H7CLI1"/>
<accession>A0A8H7CLI1</accession>
<dbReference type="EMBL" id="JACAZI010000019">
    <property type="protein sequence ID" value="KAF7340377.1"/>
    <property type="molecule type" value="Genomic_DNA"/>
</dbReference>
<keyword evidence="3" id="KW-1185">Reference proteome</keyword>
<protein>
    <submittedName>
        <fullName evidence="2">F-box domain-containing protein</fullName>
    </submittedName>
</protein>
<evidence type="ECO:0000313" key="2">
    <source>
        <dbReference type="EMBL" id="KAF7340377.1"/>
    </source>
</evidence>
<comment type="caution">
    <text evidence="2">The sequence shown here is derived from an EMBL/GenBank/DDBJ whole genome shotgun (WGS) entry which is preliminary data.</text>
</comment>
<evidence type="ECO:0000256" key="1">
    <source>
        <dbReference type="SAM" id="MobiDB-lite"/>
    </source>
</evidence>